<dbReference type="AlphaFoldDB" id="A0A9X3ESM1"/>
<name>A0A9X3ESM1_9BACT</name>
<dbReference type="RefSeq" id="WP_267772124.1">
    <property type="nucleotide sequence ID" value="NZ_JAPNKE010000002.1"/>
</dbReference>
<gene>
    <name evidence="2" type="ORF">OV079_28620</name>
</gene>
<organism evidence="2 3">
    <name type="scientific">Nannocystis pusilla</name>
    <dbReference type="NCBI Taxonomy" id="889268"/>
    <lineage>
        <taxon>Bacteria</taxon>
        <taxon>Pseudomonadati</taxon>
        <taxon>Myxococcota</taxon>
        <taxon>Polyangia</taxon>
        <taxon>Nannocystales</taxon>
        <taxon>Nannocystaceae</taxon>
        <taxon>Nannocystis</taxon>
    </lineage>
</organism>
<dbReference type="Proteomes" id="UP001150924">
    <property type="component" value="Unassembled WGS sequence"/>
</dbReference>
<reference evidence="2" key="1">
    <citation type="submission" date="2022-11" db="EMBL/GenBank/DDBJ databases">
        <title>Minimal conservation of predation-associated metabolite biosynthetic gene clusters underscores biosynthetic potential of Myxococcota including descriptions for ten novel species: Archangium lansinium sp. nov., Myxococcus landrumus sp. nov., Nannocystis bai.</title>
        <authorList>
            <person name="Ahearne A."/>
            <person name="Stevens C."/>
            <person name="Phillips K."/>
        </authorList>
    </citation>
    <scope>NUCLEOTIDE SEQUENCE</scope>
    <source>
        <strain evidence="2">Na p29</strain>
    </source>
</reference>
<accession>A0A9X3ESM1</accession>
<sequence>MRRLAVLAALLSACTIREPGNGSDGDVTSETSSETSTSTSTSTGEPTGGPPYERNCQPGDFVCDDWGCEGAAEAGECYKPCTPSDGIGGFDSECDEPERPFCSQVGRAFGGDFDCNGCAHVCLAEPINWCEYREDQCDA</sequence>
<feature type="region of interest" description="Disordered" evidence="1">
    <location>
        <begin position="19"/>
        <end position="53"/>
    </location>
</feature>
<evidence type="ECO:0000313" key="2">
    <source>
        <dbReference type="EMBL" id="MCY1009458.1"/>
    </source>
</evidence>
<protein>
    <submittedName>
        <fullName evidence="2">Uncharacterized protein</fullName>
    </submittedName>
</protein>
<feature type="compositionally biased region" description="Low complexity" evidence="1">
    <location>
        <begin position="28"/>
        <end position="45"/>
    </location>
</feature>
<dbReference type="EMBL" id="JAPNKE010000002">
    <property type="protein sequence ID" value="MCY1009458.1"/>
    <property type="molecule type" value="Genomic_DNA"/>
</dbReference>
<evidence type="ECO:0000313" key="3">
    <source>
        <dbReference type="Proteomes" id="UP001150924"/>
    </source>
</evidence>
<proteinExistence type="predicted"/>
<keyword evidence="3" id="KW-1185">Reference proteome</keyword>
<evidence type="ECO:0000256" key="1">
    <source>
        <dbReference type="SAM" id="MobiDB-lite"/>
    </source>
</evidence>
<comment type="caution">
    <text evidence="2">The sequence shown here is derived from an EMBL/GenBank/DDBJ whole genome shotgun (WGS) entry which is preliminary data.</text>
</comment>